<evidence type="ECO:0000313" key="9">
    <source>
        <dbReference type="EMBL" id="ODV87734.1"/>
    </source>
</evidence>
<proteinExistence type="inferred from homology"/>
<keyword evidence="8" id="KW-0175">Coiled coil</keyword>
<evidence type="ECO:0000256" key="3">
    <source>
        <dbReference type="ARBA" id="ARBA00019194"/>
    </source>
</evidence>
<dbReference type="Proteomes" id="UP000094801">
    <property type="component" value="Unassembled WGS sequence"/>
</dbReference>
<evidence type="ECO:0000256" key="2">
    <source>
        <dbReference type="ARBA" id="ARBA00007002"/>
    </source>
</evidence>
<dbReference type="STRING" id="983967.A0A1E4T7K4"/>
<sequence length="173" mass="20228">MSRNSEKAQSLLNRYHAQQYGLPQTRPKSTKFVKDLKEAERYRGLCVQEISSKVTRINDILVTESQIRDLNDELNKLMKEKRAWEYKIKELGGPDYLQFKQKSSSDNGLVVRGYKYFGRAKELPDVVKLVEMTKQELTKAREMKKGMKNDEALMNNINSVIFTPEYYGLYDDD</sequence>
<reference evidence="10" key="1">
    <citation type="submission" date="2016-04" db="EMBL/GenBank/DDBJ databases">
        <title>Comparative genomics of biotechnologically important yeasts.</title>
        <authorList>
            <consortium name="DOE Joint Genome Institute"/>
            <person name="Riley R."/>
            <person name="Haridas S."/>
            <person name="Wolfe K.H."/>
            <person name="Lopes M.R."/>
            <person name="Hittinger C.T."/>
            <person name="Goker M."/>
            <person name="Salamov A."/>
            <person name="Wisecaver J."/>
            <person name="Long T.M."/>
            <person name="Aerts A.L."/>
            <person name="Barry K."/>
            <person name="Choi C."/>
            <person name="Clum A."/>
            <person name="Coughlan A.Y."/>
            <person name="Deshpande S."/>
            <person name="Douglass A.P."/>
            <person name="Hanson S.J."/>
            <person name="Klenk H.-P."/>
            <person name="Labutti K."/>
            <person name="Lapidus A."/>
            <person name="Lindquist E."/>
            <person name="Lipzen A."/>
            <person name="Meier-Kolthoff J.P."/>
            <person name="Ohm R.A."/>
            <person name="Otillar R.P."/>
            <person name="Pangilinan J."/>
            <person name="Peng Y."/>
            <person name="Rokas A."/>
            <person name="Rosa C.A."/>
            <person name="Scheuner C."/>
            <person name="Sibirny A.A."/>
            <person name="Slot J.C."/>
            <person name="Stielow J.B."/>
            <person name="Sun H."/>
            <person name="Kurtzman C.P."/>
            <person name="Blackwell M."/>
            <person name="Grigoriev I.V."/>
            <person name="Jeffries T.W."/>
        </authorList>
    </citation>
    <scope>NUCLEOTIDE SEQUENCE [LARGE SCALE GENOMIC DNA]</scope>
    <source>
        <strain evidence="10">NRRL YB-2248</strain>
    </source>
</reference>
<dbReference type="GO" id="GO:0000350">
    <property type="term" value="P:generation of catalytic spliceosome for second transesterification step"/>
    <property type="evidence" value="ECO:0007669"/>
    <property type="project" value="InterPro"/>
</dbReference>
<evidence type="ECO:0000313" key="10">
    <source>
        <dbReference type="Proteomes" id="UP000094801"/>
    </source>
</evidence>
<evidence type="ECO:0000256" key="1">
    <source>
        <dbReference type="ARBA" id="ARBA00004123"/>
    </source>
</evidence>
<dbReference type="PANTHER" id="PTHR13021">
    <property type="entry name" value="PRE-MRNA-SPLICING FACTOR ISY1"/>
    <property type="match status" value="1"/>
</dbReference>
<gene>
    <name evidence="9" type="ORF">CANARDRAFT_190589</name>
</gene>
<evidence type="ECO:0000256" key="4">
    <source>
        <dbReference type="ARBA" id="ARBA00022728"/>
    </source>
</evidence>
<feature type="non-terminal residue" evidence="9">
    <location>
        <position position="173"/>
    </location>
</feature>
<dbReference type="GO" id="GO:0071014">
    <property type="term" value="C:post-mRNA release spliceosomal complex"/>
    <property type="evidence" value="ECO:0007669"/>
    <property type="project" value="UniProtKB-ARBA"/>
</dbReference>
<keyword evidence="4" id="KW-0747">Spliceosome</keyword>
<dbReference type="InterPro" id="IPR029012">
    <property type="entry name" value="Helix_hairpin_bin_sf"/>
</dbReference>
<dbReference type="GO" id="GO:0000974">
    <property type="term" value="C:Prp19 complex"/>
    <property type="evidence" value="ECO:0007669"/>
    <property type="project" value="UniProtKB-ARBA"/>
</dbReference>
<feature type="coiled-coil region" evidence="8">
    <location>
        <begin position="60"/>
        <end position="87"/>
    </location>
</feature>
<comment type="similarity">
    <text evidence="2">Belongs to the ISY1 family.</text>
</comment>
<dbReference type="SUPFAM" id="SSF140102">
    <property type="entry name" value="ISY1 domain-like"/>
    <property type="match status" value="1"/>
</dbReference>
<name>A0A1E4T7K4_9ASCO</name>
<dbReference type="OrthoDB" id="1739576at2759"/>
<evidence type="ECO:0000256" key="6">
    <source>
        <dbReference type="ARBA" id="ARBA00023242"/>
    </source>
</evidence>
<dbReference type="InterPro" id="IPR037200">
    <property type="entry name" value="Isy1_sf"/>
</dbReference>
<accession>A0A1E4T7K4</accession>
<keyword evidence="5" id="KW-0508">mRNA splicing</keyword>
<dbReference type="EMBL" id="KV453847">
    <property type="protein sequence ID" value="ODV87734.1"/>
    <property type="molecule type" value="Genomic_DNA"/>
</dbReference>
<keyword evidence="6" id="KW-0539">Nucleus</keyword>
<protein>
    <recommendedName>
        <fullName evidence="3">Pre-mRNA-splicing factor ISY1</fullName>
    </recommendedName>
    <alternativeName>
        <fullName evidence="7">Pre-mRNA-splicing factor isy1</fullName>
    </alternativeName>
</protein>
<organism evidence="9 10">
    <name type="scientific">[Candida] arabinofermentans NRRL YB-2248</name>
    <dbReference type="NCBI Taxonomy" id="983967"/>
    <lineage>
        <taxon>Eukaryota</taxon>
        <taxon>Fungi</taxon>
        <taxon>Dikarya</taxon>
        <taxon>Ascomycota</taxon>
        <taxon>Saccharomycotina</taxon>
        <taxon>Pichiomycetes</taxon>
        <taxon>Pichiales</taxon>
        <taxon>Pichiaceae</taxon>
        <taxon>Ogataea</taxon>
        <taxon>Ogataea/Candida clade</taxon>
    </lineage>
</organism>
<comment type="subcellular location">
    <subcellularLocation>
        <location evidence="1">Nucleus</location>
    </subcellularLocation>
</comment>
<keyword evidence="10" id="KW-1185">Reference proteome</keyword>
<dbReference type="GO" id="GO:0005684">
    <property type="term" value="C:U2-type spliceosomal complex"/>
    <property type="evidence" value="ECO:0007669"/>
    <property type="project" value="UniProtKB-ARBA"/>
</dbReference>
<dbReference type="Pfam" id="PF06246">
    <property type="entry name" value="Isy1"/>
    <property type="match status" value="1"/>
</dbReference>
<dbReference type="AlphaFoldDB" id="A0A1E4T7K4"/>
<keyword evidence="4" id="KW-0507">mRNA processing</keyword>
<dbReference type="Gene3D" id="1.10.287.660">
    <property type="entry name" value="Helix hairpin bin"/>
    <property type="match status" value="1"/>
</dbReference>
<dbReference type="InterPro" id="IPR009360">
    <property type="entry name" value="Isy1"/>
</dbReference>
<dbReference type="FunFam" id="1.10.287.660:FF:000001">
    <property type="entry name" value="pre-mRNA-splicing factor ISY1 homolog"/>
    <property type="match status" value="1"/>
</dbReference>
<evidence type="ECO:0000256" key="5">
    <source>
        <dbReference type="ARBA" id="ARBA00023187"/>
    </source>
</evidence>
<evidence type="ECO:0000256" key="8">
    <source>
        <dbReference type="SAM" id="Coils"/>
    </source>
</evidence>
<evidence type="ECO:0000256" key="7">
    <source>
        <dbReference type="ARBA" id="ARBA00073166"/>
    </source>
</evidence>